<name>A0A0A9AHV3_ARUDO</name>
<accession>A0A0A9AHV3</accession>
<keyword evidence="1" id="KW-0812">Transmembrane</keyword>
<feature type="transmembrane region" description="Helical" evidence="1">
    <location>
        <begin position="6"/>
        <end position="24"/>
    </location>
</feature>
<dbReference type="AlphaFoldDB" id="A0A0A9AHV3"/>
<reference evidence="2" key="1">
    <citation type="submission" date="2014-09" db="EMBL/GenBank/DDBJ databases">
        <authorList>
            <person name="Magalhaes I.L.F."/>
            <person name="Oliveira U."/>
            <person name="Santos F.R."/>
            <person name="Vidigal T.H.D.A."/>
            <person name="Brescovit A.D."/>
            <person name="Santos A.J."/>
        </authorList>
    </citation>
    <scope>NUCLEOTIDE SEQUENCE</scope>
    <source>
        <tissue evidence="2">Shoot tissue taken approximately 20 cm above the soil surface</tissue>
    </source>
</reference>
<evidence type="ECO:0000256" key="1">
    <source>
        <dbReference type="SAM" id="Phobius"/>
    </source>
</evidence>
<reference evidence="2" key="2">
    <citation type="journal article" date="2015" name="Data Brief">
        <title>Shoot transcriptome of the giant reed, Arundo donax.</title>
        <authorList>
            <person name="Barrero R.A."/>
            <person name="Guerrero F.D."/>
            <person name="Moolhuijzen P."/>
            <person name="Goolsby J.A."/>
            <person name="Tidwell J."/>
            <person name="Bellgard S.E."/>
            <person name="Bellgard M.I."/>
        </authorList>
    </citation>
    <scope>NUCLEOTIDE SEQUENCE</scope>
    <source>
        <tissue evidence="2">Shoot tissue taken approximately 20 cm above the soil surface</tissue>
    </source>
</reference>
<sequence>MLRLQIMLPCCFLFAYVYIFLIKFDVKIQ</sequence>
<evidence type="ECO:0000313" key="2">
    <source>
        <dbReference type="EMBL" id="JAD48525.1"/>
    </source>
</evidence>
<proteinExistence type="predicted"/>
<dbReference type="EMBL" id="GBRH01249370">
    <property type="protein sequence ID" value="JAD48525.1"/>
    <property type="molecule type" value="Transcribed_RNA"/>
</dbReference>
<keyword evidence="1" id="KW-1133">Transmembrane helix</keyword>
<keyword evidence="1" id="KW-0472">Membrane</keyword>
<protein>
    <submittedName>
        <fullName evidence="2">Uncharacterized protein</fullName>
    </submittedName>
</protein>
<organism evidence="2">
    <name type="scientific">Arundo donax</name>
    <name type="common">Giant reed</name>
    <name type="synonym">Donax arundinaceus</name>
    <dbReference type="NCBI Taxonomy" id="35708"/>
    <lineage>
        <taxon>Eukaryota</taxon>
        <taxon>Viridiplantae</taxon>
        <taxon>Streptophyta</taxon>
        <taxon>Embryophyta</taxon>
        <taxon>Tracheophyta</taxon>
        <taxon>Spermatophyta</taxon>
        <taxon>Magnoliopsida</taxon>
        <taxon>Liliopsida</taxon>
        <taxon>Poales</taxon>
        <taxon>Poaceae</taxon>
        <taxon>PACMAD clade</taxon>
        <taxon>Arundinoideae</taxon>
        <taxon>Arundineae</taxon>
        <taxon>Arundo</taxon>
    </lineage>
</organism>